<name>A0A644X7B6_9ZZZZ</name>
<dbReference type="Pfam" id="PF04411">
    <property type="entry name" value="PDDEXK_7"/>
    <property type="match status" value="1"/>
</dbReference>
<proteinExistence type="predicted"/>
<dbReference type="InterPro" id="IPR007505">
    <property type="entry name" value="PDDEXK_7"/>
</dbReference>
<evidence type="ECO:0000313" key="1">
    <source>
        <dbReference type="EMBL" id="MPM11688.1"/>
    </source>
</evidence>
<dbReference type="AlphaFoldDB" id="A0A644X7B6"/>
<protein>
    <submittedName>
        <fullName evidence="1">Uncharacterized protein</fullName>
    </submittedName>
</protein>
<sequence>MGTHCNGNPILKIKVENAFKNDIYDIELFYNSKADMMQIFNCSFSVKELEAFHLYFESEDPNAKLFMDGLEFLPSDSIKYTDTNEIYLPPSTVFYPIYIYEQGYYPFRVGMYEIRIEENDKVYYALLQIEPKHLSEKDWILLRDDLENEVRGLSQDLIRKNIGFGSIEFASLPVEVLLKFLIINKYSNRLLGSLIDLKDKPNFKIEKEYVKKELYEAKQIDSVTIRNYLLRGTDEDKYLIPERIISYDLQENKWLKKIIEAYELNLKEFLSVIYNSKNAIKNEIKLLKNYKSASPQIEIKTNLLNQLYIYEKTASKILKISNIVKLQEWYGKITPLKNGRIPHVLFMDARYGVLYQLYRDLQNQKFEIEIDKNYSYAWKNTYKLYEIWCYIKIYKLLTSESISFEQQSNIAITEAQHMLIPMILPETCIVLKKDNITLKYYYDKNIPTSSKETNRNNNPIFTTGRHNRPDARLDIYVDSLYVRSIIFEFKYRTIRNFWNKNNQSTSYDQIISYKDNTKSIFVENYKSKKSMEFRPVKEVWVFHPTFDKIDDSQTLEKYDEGVKLIRMKPEESLEEVTKNLNDTINEIVSIVFDN</sequence>
<gene>
    <name evidence="1" type="ORF">SDC9_58038</name>
</gene>
<accession>A0A644X7B6</accession>
<dbReference type="EMBL" id="VSSQ01001865">
    <property type="protein sequence ID" value="MPM11688.1"/>
    <property type="molecule type" value="Genomic_DNA"/>
</dbReference>
<reference evidence="1" key="1">
    <citation type="submission" date="2019-08" db="EMBL/GenBank/DDBJ databases">
        <authorList>
            <person name="Kucharzyk K."/>
            <person name="Murdoch R.W."/>
            <person name="Higgins S."/>
            <person name="Loffler F."/>
        </authorList>
    </citation>
    <scope>NUCLEOTIDE SEQUENCE</scope>
</reference>
<comment type="caution">
    <text evidence="1">The sequence shown here is derived from an EMBL/GenBank/DDBJ whole genome shotgun (WGS) entry which is preliminary data.</text>
</comment>
<organism evidence="1">
    <name type="scientific">bioreactor metagenome</name>
    <dbReference type="NCBI Taxonomy" id="1076179"/>
    <lineage>
        <taxon>unclassified sequences</taxon>
        <taxon>metagenomes</taxon>
        <taxon>ecological metagenomes</taxon>
    </lineage>
</organism>